<proteinExistence type="predicted"/>
<dbReference type="InterPro" id="IPR050155">
    <property type="entry name" value="HAD-like_hydrolase_sf"/>
</dbReference>
<keyword evidence="2" id="KW-1185">Reference proteome</keyword>
<dbReference type="EMBL" id="JBHUNP010000001">
    <property type="protein sequence ID" value="MFD2648814.1"/>
    <property type="molecule type" value="Genomic_DNA"/>
</dbReference>
<dbReference type="InterPro" id="IPR023198">
    <property type="entry name" value="PGP-like_dom2"/>
</dbReference>
<comment type="caution">
    <text evidence="1">The sequence shown here is derived from an EMBL/GenBank/DDBJ whole genome shotgun (WGS) entry which is preliminary data.</text>
</comment>
<dbReference type="RefSeq" id="WP_386834129.1">
    <property type="nucleotide sequence ID" value="NZ_JBHUNP010000001.1"/>
</dbReference>
<dbReference type="InterPro" id="IPR041492">
    <property type="entry name" value="HAD_2"/>
</dbReference>
<dbReference type="PANTHER" id="PTHR43434">
    <property type="entry name" value="PHOSPHOGLYCOLATE PHOSPHATASE"/>
    <property type="match status" value="1"/>
</dbReference>
<dbReference type="Proteomes" id="UP001597521">
    <property type="component" value="Unassembled WGS sequence"/>
</dbReference>
<organism evidence="1 2">
    <name type="scientific">Devosia albogilva</name>
    <dbReference type="NCBI Taxonomy" id="429726"/>
    <lineage>
        <taxon>Bacteria</taxon>
        <taxon>Pseudomonadati</taxon>
        <taxon>Pseudomonadota</taxon>
        <taxon>Alphaproteobacteria</taxon>
        <taxon>Hyphomicrobiales</taxon>
        <taxon>Devosiaceae</taxon>
        <taxon>Devosia</taxon>
    </lineage>
</organism>
<gene>
    <name evidence="1" type="ORF">ACFSX5_13565</name>
</gene>
<name>A0ABW5QMA1_9HYPH</name>
<protein>
    <submittedName>
        <fullName evidence="1">HAD hydrolase-like protein</fullName>
    </submittedName>
</protein>
<dbReference type="SFLD" id="SFLDS00003">
    <property type="entry name" value="Haloacid_Dehalogenase"/>
    <property type="match status" value="1"/>
</dbReference>
<accession>A0ABW5QMA1</accession>
<evidence type="ECO:0000313" key="2">
    <source>
        <dbReference type="Proteomes" id="UP001597521"/>
    </source>
</evidence>
<evidence type="ECO:0000313" key="1">
    <source>
        <dbReference type="EMBL" id="MFD2648814.1"/>
    </source>
</evidence>
<dbReference type="Gene3D" id="3.40.50.1000">
    <property type="entry name" value="HAD superfamily/HAD-like"/>
    <property type="match status" value="1"/>
</dbReference>
<dbReference type="SUPFAM" id="SSF56784">
    <property type="entry name" value="HAD-like"/>
    <property type="match status" value="1"/>
</dbReference>
<sequence length="215" mass="23490">MTSYKMVICDFDGTLADSAPWFMQTLNQLADRHGFRKVSDQEIEMLRGKSNREIIRYLGVRFWQMPAIAREMRKRSAEAANSIRLFDGVPELLNSLKANGLRTAIVSSNGEDTVRRVLGNTASLVDHYACGASLFGKAAKFRSVGRQLRLKPGAILAVGDEGRDVEAAHQAGFASAAVTWGYATEDALRQCSPTFVVNTVAELAALLHAPMTVPS</sequence>
<dbReference type="InterPro" id="IPR023214">
    <property type="entry name" value="HAD_sf"/>
</dbReference>
<dbReference type="InterPro" id="IPR036412">
    <property type="entry name" value="HAD-like_sf"/>
</dbReference>
<reference evidence="2" key="1">
    <citation type="journal article" date="2019" name="Int. J. Syst. Evol. Microbiol.">
        <title>The Global Catalogue of Microorganisms (GCM) 10K type strain sequencing project: providing services to taxonomists for standard genome sequencing and annotation.</title>
        <authorList>
            <consortium name="The Broad Institute Genomics Platform"/>
            <consortium name="The Broad Institute Genome Sequencing Center for Infectious Disease"/>
            <person name="Wu L."/>
            <person name="Ma J."/>
        </authorList>
    </citation>
    <scope>NUCLEOTIDE SEQUENCE [LARGE SCALE GENOMIC DNA]</scope>
    <source>
        <strain evidence="2">CCM 7427</strain>
    </source>
</reference>
<dbReference type="SFLD" id="SFLDG01129">
    <property type="entry name" value="C1.5:_HAD__Beta-PGM__Phosphata"/>
    <property type="match status" value="1"/>
</dbReference>
<dbReference type="PANTHER" id="PTHR43434:SF13">
    <property type="entry name" value="PHOSPHOGLYCOLATE PHOSPHATASE"/>
    <property type="match status" value="1"/>
</dbReference>
<dbReference type="Gene3D" id="1.10.150.240">
    <property type="entry name" value="Putative phosphatase, domain 2"/>
    <property type="match status" value="1"/>
</dbReference>
<dbReference type="Pfam" id="PF13419">
    <property type="entry name" value="HAD_2"/>
    <property type="match status" value="1"/>
</dbReference>